<evidence type="ECO:0000313" key="19">
    <source>
        <dbReference type="EMBL" id="MBA5775812.1"/>
    </source>
</evidence>
<evidence type="ECO:0000256" key="4">
    <source>
        <dbReference type="ARBA" id="ARBA00022452"/>
    </source>
</evidence>
<proteinExistence type="inferred from homology"/>
<comment type="subcellular location">
    <subcellularLocation>
        <location evidence="1">Cell outer membrane</location>
        <topology evidence="1">Multi-pass membrane protein</topology>
    </subcellularLocation>
</comment>
<dbReference type="Gene3D" id="3.30.1950.10">
    <property type="entry name" value="wza like domain"/>
    <property type="match status" value="1"/>
</dbReference>
<dbReference type="InterPro" id="IPR003715">
    <property type="entry name" value="Poly_export_N"/>
</dbReference>
<dbReference type="Gene3D" id="3.10.560.10">
    <property type="entry name" value="Outer membrane lipoprotein wza domain like"/>
    <property type="match status" value="2"/>
</dbReference>
<keyword evidence="14" id="KW-0449">Lipoprotein</keyword>
<sequence length="372" mass="39706">MFAPLLALLLAGCAALPGQGPSAISITADEIESGTTEANYATVTLDRNSARSIQSYRPVTFAQRFGEIGSRGRNSVLGVGDGLVIGIWEAAPDGLFSTATGKSVQVPTVIDQSGFIFIPYAGRIHADGLTVEGLRTAIEDKLKGKAIEPQVSVTVQNNASNSVVVVGDVAKPGQYPLSIRGSRLLELVAQAGGAREAVYETVVTLKRGHRSGTARFEDLIDYPENNIPLVSGDNILLSHKPRTYSAFGAVGQTTLVPFKTQTVTLAEALAQVGGLKDFFADAGGVFLFRYEDAALVRLLRPDLASSVSGETFPVVYRLNFREPQAFFTARAMEMRDKDVIYVANHPTAEFGKFLQLIGPLLSNVNTVNAISN</sequence>
<keyword evidence="8" id="KW-0625">Polysaccharide transport</keyword>
<evidence type="ECO:0000256" key="5">
    <source>
        <dbReference type="ARBA" id="ARBA00022597"/>
    </source>
</evidence>
<comment type="similarity">
    <text evidence="2">Belongs to the BexD/CtrA/VexA family.</text>
</comment>
<evidence type="ECO:0000256" key="2">
    <source>
        <dbReference type="ARBA" id="ARBA00009450"/>
    </source>
</evidence>
<keyword evidence="11" id="KW-0472">Membrane</keyword>
<dbReference type="AlphaFoldDB" id="A0A839AA48"/>
<feature type="domain" description="SLBB" evidence="18">
    <location>
        <begin position="247"/>
        <end position="342"/>
    </location>
</feature>
<evidence type="ECO:0000256" key="10">
    <source>
        <dbReference type="ARBA" id="ARBA00023114"/>
    </source>
</evidence>
<evidence type="ECO:0000256" key="1">
    <source>
        <dbReference type="ARBA" id="ARBA00004571"/>
    </source>
</evidence>
<evidence type="ECO:0000256" key="8">
    <source>
        <dbReference type="ARBA" id="ARBA00023047"/>
    </source>
</evidence>
<feature type="signal peptide" evidence="15">
    <location>
        <begin position="1"/>
        <end position="17"/>
    </location>
</feature>
<dbReference type="EMBL" id="JACFXV010000030">
    <property type="protein sequence ID" value="MBA5775812.1"/>
    <property type="molecule type" value="Genomic_DNA"/>
</dbReference>
<accession>A0A839AA48</accession>
<evidence type="ECO:0000256" key="13">
    <source>
        <dbReference type="ARBA" id="ARBA00023237"/>
    </source>
</evidence>
<evidence type="ECO:0000259" key="17">
    <source>
        <dbReference type="Pfam" id="PF10531"/>
    </source>
</evidence>
<evidence type="ECO:0000256" key="11">
    <source>
        <dbReference type="ARBA" id="ARBA00023136"/>
    </source>
</evidence>
<name>A0A839AA48_9HYPH</name>
<dbReference type="InterPro" id="IPR019554">
    <property type="entry name" value="Soluble_ligand-bd"/>
</dbReference>
<dbReference type="GO" id="GO:0009279">
    <property type="term" value="C:cell outer membrane"/>
    <property type="evidence" value="ECO:0007669"/>
    <property type="project" value="UniProtKB-SubCell"/>
</dbReference>
<feature type="domain" description="Soluble ligand binding" evidence="17">
    <location>
        <begin position="163"/>
        <end position="213"/>
    </location>
</feature>
<dbReference type="PANTHER" id="PTHR33619">
    <property type="entry name" value="POLYSACCHARIDE EXPORT PROTEIN GFCE-RELATED"/>
    <property type="match status" value="1"/>
</dbReference>
<evidence type="ECO:0000256" key="14">
    <source>
        <dbReference type="ARBA" id="ARBA00023288"/>
    </source>
</evidence>
<evidence type="ECO:0000256" key="12">
    <source>
        <dbReference type="ARBA" id="ARBA00023139"/>
    </source>
</evidence>
<evidence type="ECO:0000259" key="16">
    <source>
        <dbReference type="Pfam" id="PF02563"/>
    </source>
</evidence>
<keyword evidence="5" id="KW-0762">Sugar transport</keyword>
<reference evidence="19 20" key="1">
    <citation type="submission" date="2020-07" db="EMBL/GenBank/DDBJ databases">
        <title>Stappia sp., F7233, whole genome shotgun sequencing project.</title>
        <authorList>
            <person name="Jiang S."/>
            <person name="Liu Z.W."/>
            <person name="Du Z.J."/>
        </authorList>
    </citation>
    <scope>NUCLEOTIDE SEQUENCE [LARGE SCALE GENOMIC DNA]</scope>
    <source>
        <strain evidence="19 20">F7233</strain>
    </source>
</reference>
<evidence type="ECO:0000256" key="3">
    <source>
        <dbReference type="ARBA" id="ARBA00022448"/>
    </source>
</evidence>
<keyword evidence="7 15" id="KW-0732">Signal</keyword>
<dbReference type="PANTHER" id="PTHR33619:SF3">
    <property type="entry name" value="POLYSACCHARIDE EXPORT PROTEIN GFCE-RELATED"/>
    <property type="match status" value="1"/>
</dbReference>
<feature type="chain" id="PRO_5032787656" evidence="15">
    <location>
        <begin position="18"/>
        <end position="372"/>
    </location>
</feature>
<dbReference type="GO" id="GO:0015288">
    <property type="term" value="F:porin activity"/>
    <property type="evidence" value="ECO:0007669"/>
    <property type="project" value="UniProtKB-KW"/>
</dbReference>
<organism evidence="19 20">
    <name type="scientific">Stappia albiluteola</name>
    <dbReference type="NCBI Taxonomy" id="2758565"/>
    <lineage>
        <taxon>Bacteria</taxon>
        <taxon>Pseudomonadati</taxon>
        <taxon>Pseudomonadota</taxon>
        <taxon>Alphaproteobacteria</taxon>
        <taxon>Hyphomicrobiales</taxon>
        <taxon>Stappiaceae</taxon>
        <taxon>Stappia</taxon>
    </lineage>
</organism>
<evidence type="ECO:0000256" key="9">
    <source>
        <dbReference type="ARBA" id="ARBA00023065"/>
    </source>
</evidence>
<keyword evidence="3" id="KW-0813">Transport</keyword>
<comment type="caution">
    <text evidence="19">The sequence shown here is derived from an EMBL/GenBank/DDBJ whole genome shotgun (WGS) entry which is preliminary data.</text>
</comment>
<keyword evidence="10" id="KW-0626">Porin</keyword>
<dbReference type="Proteomes" id="UP000541109">
    <property type="component" value="Unassembled WGS sequence"/>
</dbReference>
<evidence type="ECO:0000256" key="15">
    <source>
        <dbReference type="SAM" id="SignalP"/>
    </source>
</evidence>
<keyword evidence="4" id="KW-1134">Transmembrane beta strand</keyword>
<dbReference type="InterPro" id="IPR049712">
    <property type="entry name" value="Poly_export"/>
</dbReference>
<dbReference type="Pfam" id="PF22461">
    <property type="entry name" value="SLBB_2"/>
    <property type="match status" value="1"/>
</dbReference>
<dbReference type="InterPro" id="IPR054765">
    <property type="entry name" value="SLBB_dom"/>
</dbReference>
<evidence type="ECO:0000256" key="7">
    <source>
        <dbReference type="ARBA" id="ARBA00022729"/>
    </source>
</evidence>
<protein>
    <submittedName>
        <fullName evidence="19">Polysaccharide export protein</fullName>
    </submittedName>
</protein>
<evidence type="ECO:0000256" key="6">
    <source>
        <dbReference type="ARBA" id="ARBA00022692"/>
    </source>
</evidence>
<dbReference type="Pfam" id="PF10531">
    <property type="entry name" value="SLBB"/>
    <property type="match status" value="1"/>
</dbReference>
<gene>
    <name evidence="19" type="ORF">H2509_01585</name>
</gene>
<keyword evidence="20" id="KW-1185">Reference proteome</keyword>
<keyword evidence="6" id="KW-0812">Transmembrane</keyword>
<keyword evidence="12" id="KW-0564">Palmitate</keyword>
<dbReference type="GO" id="GO:0006811">
    <property type="term" value="P:monoatomic ion transport"/>
    <property type="evidence" value="ECO:0007669"/>
    <property type="project" value="UniProtKB-KW"/>
</dbReference>
<evidence type="ECO:0000313" key="20">
    <source>
        <dbReference type="Proteomes" id="UP000541109"/>
    </source>
</evidence>
<dbReference type="GO" id="GO:0015159">
    <property type="term" value="F:polysaccharide transmembrane transporter activity"/>
    <property type="evidence" value="ECO:0007669"/>
    <property type="project" value="InterPro"/>
</dbReference>
<keyword evidence="9" id="KW-0406">Ion transport</keyword>
<evidence type="ECO:0000259" key="18">
    <source>
        <dbReference type="Pfam" id="PF22461"/>
    </source>
</evidence>
<feature type="domain" description="Polysaccharide export protein N-terminal" evidence="16">
    <location>
        <begin position="74"/>
        <end position="156"/>
    </location>
</feature>
<dbReference type="Pfam" id="PF02563">
    <property type="entry name" value="Poly_export"/>
    <property type="match status" value="1"/>
</dbReference>
<keyword evidence="13" id="KW-0998">Cell outer membrane</keyword>
<dbReference type="GO" id="GO:0046930">
    <property type="term" value="C:pore complex"/>
    <property type="evidence" value="ECO:0007669"/>
    <property type="project" value="UniProtKB-KW"/>
</dbReference>